<dbReference type="AlphaFoldDB" id="A0AAD5W3U1"/>
<organism evidence="13 14">
    <name type="scientific">Leucocoprinus birnbaumii</name>
    <dbReference type="NCBI Taxonomy" id="56174"/>
    <lineage>
        <taxon>Eukaryota</taxon>
        <taxon>Fungi</taxon>
        <taxon>Dikarya</taxon>
        <taxon>Basidiomycota</taxon>
        <taxon>Agaricomycotina</taxon>
        <taxon>Agaricomycetes</taxon>
        <taxon>Agaricomycetidae</taxon>
        <taxon>Agaricales</taxon>
        <taxon>Agaricineae</taxon>
        <taxon>Agaricaceae</taxon>
        <taxon>Leucocoprinus</taxon>
    </lineage>
</organism>
<dbReference type="PROSITE" id="PS00107">
    <property type="entry name" value="PROTEIN_KINASE_ATP"/>
    <property type="match status" value="1"/>
</dbReference>
<comment type="catalytic activity">
    <reaction evidence="9">
        <text>[DNA-directed RNA polymerase] + ATP = phospho-[DNA-directed RNA polymerase] + ADP + H(+)</text>
        <dbReference type="Rhea" id="RHEA:10216"/>
        <dbReference type="Rhea" id="RHEA-COMP:11321"/>
        <dbReference type="Rhea" id="RHEA-COMP:11322"/>
        <dbReference type="ChEBI" id="CHEBI:15378"/>
        <dbReference type="ChEBI" id="CHEBI:30616"/>
        <dbReference type="ChEBI" id="CHEBI:43176"/>
        <dbReference type="ChEBI" id="CHEBI:68546"/>
        <dbReference type="ChEBI" id="CHEBI:456216"/>
        <dbReference type="EC" id="2.7.11.23"/>
    </reaction>
</comment>
<feature type="compositionally biased region" description="Basic residues" evidence="11">
    <location>
        <begin position="354"/>
        <end position="373"/>
    </location>
</feature>
<comment type="catalytic activity">
    <reaction evidence="8">
        <text>L-seryl-[protein] + ATP = O-phospho-L-seryl-[protein] + ADP + H(+)</text>
        <dbReference type="Rhea" id="RHEA:17989"/>
        <dbReference type="Rhea" id="RHEA-COMP:9863"/>
        <dbReference type="Rhea" id="RHEA-COMP:11604"/>
        <dbReference type="ChEBI" id="CHEBI:15378"/>
        <dbReference type="ChEBI" id="CHEBI:29999"/>
        <dbReference type="ChEBI" id="CHEBI:30616"/>
        <dbReference type="ChEBI" id="CHEBI:83421"/>
        <dbReference type="ChEBI" id="CHEBI:456216"/>
        <dbReference type="EC" id="2.7.11.22"/>
    </reaction>
</comment>
<feature type="compositionally biased region" description="Polar residues" evidence="11">
    <location>
        <begin position="703"/>
        <end position="715"/>
    </location>
</feature>
<dbReference type="FunFam" id="1.10.510.10:FF:000415">
    <property type="entry name" value="CMGC/CDK/CRK7 protein kinase, variant"/>
    <property type="match status" value="1"/>
</dbReference>
<dbReference type="Gene3D" id="3.30.200.20">
    <property type="entry name" value="Phosphorylase Kinase, domain 1"/>
    <property type="match status" value="1"/>
</dbReference>
<evidence type="ECO:0000313" key="13">
    <source>
        <dbReference type="EMBL" id="KAJ3576168.1"/>
    </source>
</evidence>
<evidence type="ECO:0000256" key="11">
    <source>
        <dbReference type="SAM" id="MobiDB-lite"/>
    </source>
</evidence>
<feature type="compositionally biased region" description="Basic and acidic residues" evidence="11">
    <location>
        <begin position="82"/>
        <end position="106"/>
    </location>
</feature>
<dbReference type="SMART" id="SM00220">
    <property type="entry name" value="S_TKc"/>
    <property type="match status" value="1"/>
</dbReference>
<feature type="compositionally biased region" description="Basic and acidic residues" evidence="11">
    <location>
        <begin position="172"/>
        <end position="201"/>
    </location>
</feature>
<protein>
    <recommendedName>
        <fullName evidence="12">Protein kinase domain-containing protein</fullName>
    </recommendedName>
</protein>
<feature type="compositionally biased region" description="Low complexity" evidence="11">
    <location>
        <begin position="422"/>
        <end position="438"/>
    </location>
</feature>
<dbReference type="GO" id="GO:0030332">
    <property type="term" value="F:cyclin binding"/>
    <property type="evidence" value="ECO:0007669"/>
    <property type="project" value="TreeGrafter"/>
</dbReference>
<keyword evidence="3" id="KW-0808">Transferase</keyword>
<feature type="binding site" evidence="10">
    <location>
        <position position="783"/>
    </location>
    <ligand>
        <name>ATP</name>
        <dbReference type="ChEBI" id="CHEBI:30616"/>
    </ligand>
</feature>
<dbReference type="CDD" id="cd07840">
    <property type="entry name" value="STKc_CDK9_like"/>
    <property type="match status" value="1"/>
</dbReference>
<dbReference type="FunFam" id="3.30.200.20:FF:000375">
    <property type="entry name" value="Cell division related protein kinase 2"/>
    <property type="match status" value="1"/>
</dbReference>
<keyword evidence="5" id="KW-0418">Kinase</keyword>
<dbReference type="InterPro" id="IPR000719">
    <property type="entry name" value="Prot_kinase_dom"/>
</dbReference>
<dbReference type="Proteomes" id="UP001213000">
    <property type="component" value="Unassembled WGS sequence"/>
</dbReference>
<gene>
    <name evidence="13" type="ORF">NP233_g578</name>
</gene>
<feature type="compositionally biased region" description="Basic and acidic residues" evidence="11">
    <location>
        <begin position="56"/>
        <end position="75"/>
    </location>
</feature>
<dbReference type="GO" id="GO:0008024">
    <property type="term" value="C:cyclin/CDK positive transcription elongation factor complex"/>
    <property type="evidence" value="ECO:0007669"/>
    <property type="project" value="TreeGrafter"/>
</dbReference>
<keyword evidence="6 10" id="KW-0067">ATP-binding</keyword>
<keyword evidence="2" id="KW-0723">Serine/threonine-protein kinase</keyword>
<feature type="compositionally biased region" description="Basic and acidic residues" evidence="11">
    <location>
        <begin position="119"/>
        <end position="134"/>
    </location>
</feature>
<evidence type="ECO:0000256" key="4">
    <source>
        <dbReference type="ARBA" id="ARBA00022741"/>
    </source>
</evidence>
<name>A0AAD5W3U1_9AGAR</name>
<dbReference type="InterPro" id="IPR050108">
    <property type="entry name" value="CDK"/>
</dbReference>
<comment type="catalytic activity">
    <reaction evidence="7">
        <text>L-threonyl-[protein] + ATP = O-phospho-L-threonyl-[protein] + ADP + H(+)</text>
        <dbReference type="Rhea" id="RHEA:46608"/>
        <dbReference type="Rhea" id="RHEA-COMP:11060"/>
        <dbReference type="Rhea" id="RHEA-COMP:11605"/>
        <dbReference type="ChEBI" id="CHEBI:15378"/>
        <dbReference type="ChEBI" id="CHEBI:30013"/>
        <dbReference type="ChEBI" id="CHEBI:30616"/>
        <dbReference type="ChEBI" id="CHEBI:61977"/>
        <dbReference type="ChEBI" id="CHEBI:456216"/>
        <dbReference type="EC" id="2.7.11.22"/>
    </reaction>
</comment>
<evidence type="ECO:0000256" key="2">
    <source>
        <dbReference type="ARBA" id="ARBA00022527"/>
    </source>
</evidence>
<sequence>MRSQHKQNRRPRGSKPQDDEQYGPPRMDESSESYSRSHRTSHRSDDRRTSSTSNREYYDGYRDLGSHSRSRRDDDPWYSDSGRFREEDVYRRENDYDTGIRRDSDWGTRPTGDPSYGGVREEWPPPQHYDHPSSYHDSSAWSTAAPRDAYDSRSSYYEDWSTTGARASSSLARDDERHLRHDDKYGREDLGWSRDHRREKGSQQQSRFQNDSGWDVRRRENGWDDRAVEESQAMEDRAWEPAPSWQSTHRTDSNSQPRNQNQNNAHRTSQQKNQQYSKGKRTHNSKQQRRDWRNDDSNLNNWTRRDFHNQNRKQNKTQQQQQQPQQRSGSHQRQKLYHSPSRSRSPAESYHSRISSRGRSRTGSRSPAPKRRRRESDHLPRSQTPSDRDAPGWVPRQDRSIYSRSPSPNHDFRPSRSRRKSVSSVSSATSGRTSRSNSPNQSARPVHRLPTSESSIPMDLDSGPRHSRRRQPSSQTNGKHRSHDGSDKAADVDWVPNSSVVESHYTDPMPPPAIIPSSRSSYPSTDIPTVTEIPQTRVNISSKLNRVQPSGSKSNVRTQPTPSSSLRKFFPGDDEDSEQQAVAETPPQVPPPVVPQRKTHRTPSAQVQVPTGKGVWPPPEEITEPQAQKASWPPQEQPAATRVEPAHNGQHVVKQPSQPQPVATTWDGGGLIHQAPTPMQTPPTSTLKEKPRKAPHPKPPATSIPTMTSSPPYRSNSPPLVPISSTFFSMPMTSVASFREAPRLESGKGPKAFYNILAQVGEGTFGKVYKARNSATGILVALKRIRMETEKEGFPVTAMREVKLLQSLRHENVVQLYEMIVSNGSVYMVFEYNHHDLTGILSQTQFEFTAAHLKSLCHQMLAGLAYLHHKGVIHRDIKGSNILINNHGELKLADFGLARFYQKRRRTDYTNRVITLWYRPPELLFGATVYGPEVDMWSAGCIMLELFTKKPVFQGNDEIHQLEVIHRILGTPTIERWPTLVDLPWYELAKPRDEIPNRFRDIFQKWMSPAALDLAEQLLAYDPLRRLSALQAMEAPYFTQEAPAAQLPEGLAGLEGEWHELETKRERAKKRKKNEGSA</sequence>
<dbReference type="GO" id="GO:0008353">
    <property type="term" value="F:RNA polymerase II CTD heptapeptide repeat kinase activity"/>
    <property type="evidence" value="ECO:0007669"/>
    <property type="project" value="UniProtKB-EC"/>
</dbReference>
<reference evidence="13" key="1">
    <citation type="submission" date="2022-07" db="EMBL/GenBank/DDBJ databases">
        <title>Genome Sequence of Leucocoprinus birnbaumii.</title>
        <authorList>
            <person name="Buettner E."/>
        </authorList>
    </citation>
    <scope>NUCLEOTIDE SEQUENCE</scope>
    <source>
        <strain evidence="13">VT141</strain>
    </source>
</reference>
<feature type="compositionally biased region" description="Polar residues" evidence="11">
    <location>
        <begin position="532"/>
        <end position="566"/>
    </location>
</feature>
<keyword evidence="4 10" id="KW-0547">Nucleotide-binding</keyword>
<feature type="compositionally biased region" description="Basic and acidic residues" evidence="11">
    <location>
        <begin position="374"/>
        <end position="401"/>
    </location>
</feature>
<comment type="caution">
    <text evidence="13">The sequence shown here is derived from an EMBL/GenBank/DDBJ whole genome shotgun (WGS) entry which is preliminary data.</text>
</comment>
<evidence type="ECO:0000256" key="7">
    <source>
        <dbReference type="ARBA" id="ARBA00047811"/>
    </source>
</evidence>
<feature type="compositionally biased region" description="Polar residues" evidence="11">
    <location>
        <begin position="202"/>
        <end position="212"/>
    </location>
</feature>
<feature type="region of interest" description="Disordered" evidence="11">
    <location>
        <begin position="1"/>
        <end position="715"/>
    </location>
</feature>
<dbReference type="InterPro" id="IPR011009">
    <property type="entry name" value="Kinase-like_dom_sf"/>
</dbReference>
<dbReference type="PROSITE" id="PS00108">
    <property type="entry name" value="PROTEIN_KINASE_ST"/>
    <property type="match status" value="1"/>
</dbReference>
<evidence type="ECO:0000256" key="3">
    <source>
        <dbReference type="ARBA" id="ARBA00022679"/>
    </source>
</evidence>
<dbReference type="GO" id="GO:0005524">
    <property type="term" value="F:ATP binding"/>
    <property type="evidence" value="ECO:0007669"/>
    <property type="project" value="UniProtKB-UniRule"/>
</dbReference>
<feature type="compositionally biased region" description="Low complexity" evidence="11">
    <location>
        <begin position="515"/>
        <end position="528"/>
    </location>
</feature>
<feature type="compositionally biased region" description="Low complexity" evidence="11">
    <location>
        <begin position="253"/>
        <end position="264"/>
    </location>
</feature>
<dbReference type="Pfam" id="PF00069">
    <property type="entry name" value="Pkinase"/>
    <property type="match status" value="1"/>
</dbReference>
<feature type="compositionally biased region" description="Polar residues" evidence="11">
    <location>
        <begin position="265"/>
        <end position="277"/>
    </location>
</feature>
<evidence type="ECO:0000256" key="9">
    <source>
        <dbReference type="ARBA" id="ARBA00049280"/>
    </source>
</evidence>
<dbReference type="SUPFAM" id="SSF56112">
    <property type="entry name" value="Protein kinase-like (PK-like)"/>
    <property type="match status" value="1"/>
</dbReference>
<evidence type="ECO:0000256" key="8">
    <source>
        <dbReference type="ARBA" id="ARBA00048367"/>
    </source>
</evidence>
<dbReference type="EMBL" id="JANIEX010000017">
    <property type="protein sequence ID" value="KAJ3576168.1"/>
    <property type="molecule type" value="Genomic_DNA"/>
</dbReference>
<evidence type="ECO:0000256" key="5">
    <source>
        <dbReference type="ARBA" id="ARBA00022777"/>
    </source>
</evidence>
<evidence type="ECO:0000256" key="6">
    <source>
        <dbReference type="ARBA" id="ARBA00022840"/>
    </source>
</evidence>
<proteinExistence type="inferred from homology"/>
<keyword evidence="14" id="KW-1185">Reference proteome</keyword>
<dbReference type="PANTHER" id="PTHR24056:SF546">
    <property type="entry name" value="CYCLIN-DEPENDENT KINASE 12"/>
    <property type="match status" value="1"/>
</dbReference>
<evidence type="ECO:0000313" key="14">
    <source>
        <dbReference type="Proteomes" id="UP001213000"/>
    </source>
</evidence>
<dbReference type="PROSITE" id="PS50011">
    <property type="entry name" value="PROTEIN_KINASE_DOM"/>
    <property type="match status" value="1"/>
</dbReference>
<evidence type="ECO:0000259" key="12">
    <source>
        <dbReference type="PROSITE" id="PS50011"/>
    </source>
</evidence>
<feature type="domain" description="Protein kinase" evidence="12">
    <location>
        <begin position="754"/>
        <end position="1038"/>
    </location>
</feature>
<feature type="compositionally biased region" description="Basic and acidic residues" evidence="11">
    <location>
        <begin position="214"/>
        <end position="239"/>
    </location>
</feature>
<dbReference type="InterPro" id="IPR017441">
    <property type="entry name" value="Protein_kinase_ATP_BS"/>
</dbReference>
<evidence type="ECO:0000256" key="10">
    <source>
        <dbReference type="PROSITE-ProRule" id="PRU10141"/>
    </source>
</evidence>
<dbReference type="PANTHER" id="PTHR24056">
    <property type="entry name" value="CELL DIVISION PROTEIN KINASE"/>
    <property type="match status" value="1"/>
</dbReference>
<feature type="compositionally biased region" description="Low complexity" evidence="11">
    <location>
        <begin position="316"/>
        <end position="329"/>
    </location>
</feature>
<dbReference type="InterPro" id="IPR008271">
    <property type="entry name" value="Ser/Thr_kinase_AS"/>
</dbReference>
<dbReference type="GO" id="GO:0032968">
    <property type="term" value="P:positive regulation of transcription elongation by RNA polymerase II"/>
    <property type="evidence" value="ECO:0007669"/>
    <property type="project" value="TreeGrafter"/>
</dbReference>
<comment type="similarity">
    <text evidence="1">Belongs to the protein kinase superfamily. CMGC Ser/Thr protein kinase family. CDC2/CDKX subfamily.</text>
</comment>
<evidence type="ECO:0000256" key="1">
    <source>
        <dbReference type="ARBA" id="ARBA00006485"/>
    </source>
</evidence>
<feature type="compositionally biased region" description="Basic residues" evidence="11">
    <location>
        <begin position="278"/>
        <end position="287"/>
    </location>
</feature>
<dbReference type="Gene3D" id="1.10.510.10">
    <property type="entry name" value="Transferase(Phosphotransferase) domain 1"/>
    <property type="match status" value="1"/>
</dbReference>
<feature type="compositionally biased region" description="Polar residues" evidence="11">
    <location>
        <begin position="152"/>
        <end position="171"/>
    </location>
</feature>
<feature type="compositionally biased region" description="Basic residues" evidence="11">
    <location>
        <begin position="1"/>
        <end position="13"/>
    </location>
</feature>
<accession>A0AAD5W3U1</accession>
<dbReference type="GO" id="GO:0004693">
    <property type="term" value="F:cyclin-dependent protein serine/threonine kinase activity"/>
    <property type="evidence" value="ECO:0007669"/>
    <property type="project" value="UniProtKB-EC"/>
</dbReference>